<accession>A0A0X8H097</accession>
<dbReference type="InterPro" id="IPR044946">
    <property type="entry name" value="Restrct_endonuc_typeI_TRD_sf"/>
</dbReference>
<dbReference type="GO" id="GO:0003677">
    <property type="term" value="F:DNA binding"/>
    <property type="evidence" value="ECO:0007669"/>
    <property type="project" value="UniProtKB-KW"/>
</dbReference>
<gene>
    <name evidence="5" type="ORF">AOC36_06520</name>
</gene>
<dbReference type="SUPFAM" id="SSF116734">
    <property type="entry name" value="DNA methylase specificity domain"/>
    <property type="match status" value="1"/>
</dbReference>
<proteinExistence type="inferred from homology"/>
<dbReference type="Gene3D" id="3.90.220.20">
    <property type="entry name" value="DNA methylase specificity domains"/>
    <property type="match status" value="1"/>
</dbReference>
<evidence type="ECO:0000259" key="4">
    <source>
        <dbReference type="Pfam" id="PF01420"/>
    </source>
</evidence>
<sequence length="192" mass="22403">MIENRRVDEYVKLTPGINQSRREKYGLNECDEFYDQSSFESDFENMTKSLFNNNEQIYDPAIFVNEGDILISNSMQLATVVSSNNAGKVLSLNFIKVEFDDTLLDKGYFIYIFNAFKGFQRQKERESQGSGSVLRLTLTSISRMIIPYPPFDKQRRIGESYLEMLNIQKHLRKYTTLIEQLTLTIMEDNLND</sequence>
<keyword evidence="2" id="KW-0680">Restriction system</keyword>
<dbReference type="Proteomes" id="UP000063781">
    <property type="component" value="Chromosome"/>
</dbReference>
<name>A0A0X8H097_9FIRM</name>
<evidence type="ECO:0000313" key="5">
    <source>
        <dbReference type="EMBL" id="AMC93650.1"/>
    </source>
</evidence>
<dbReference type="Pfam" id="PF01420">
    <property type="entry name" value="Methylase_S"/>
    <property type="match status" value="1"/>
</dbReference>
<dbReference type="STRING" id="1514105.AOC36_06520"/>
<dbReference type="RefSeq" id="WP_067632631.1">
    <property type="nucleotide sequence ID" value="NZ_CP013213.1"/>
</dbReference>
<comment type="similarity">
    <text evidence="1">Belongs to the type-I restriction system S methylase family.</text>
</comment>
<protein>
    <recommendedName>
        <fullName evidence="4">Type I restriction modification DNA specificity domain-containing protein</fullName>
    </recommendedName>
</protein>
<evidence type="ECO:0000256" key="1">
    <source>
        <dbReference type="ARBA" id="ARBA00010923"/>
    </source>
</evidence>
<keyword evidence="6" id="KW-1185">Reference proteome</keyword>
<dbReference type="EMBL" id="CP013213">
    <property type="protein sequence ID" value="AMC93650.1"/>
    <property type="molecule type" value="Genomic_DNA"/>
</dbReference>
<feature type="domain" description="Type I restriction modification DNA specificity" evidence="4">
    <location>
        <begin position="49"/>
        <end position="159"/>
    </location>
</feature>
<reference evidence="5 6" key="1">
    <citation type="submission" date="2015-10" db="EMBL/GenBank/DDBJ databases">
        <title>Erysipelothrix larvae sp. LV19 isolated from the larval gut of the rhinoceros beetle, Trypoxylus dichotomus.</title>
        <authorList>
            <person name="Lim S."/>
            <person name="Kim B.-C."/>
        </authorList>
    </citation>
    <scope>NUCLEOTIDE SEQUENCE [LARGE SCALE GENOMIC DNA]</scope>
    <source>
        <strain evidence="5 6">LV19</strain>
    </source>
</reference>
<organism evidence="5 6">
    <name type="scientific">Erysipelothrix larvae</name>
    <dbReference type="NCBI Taxonomy" id="1514105"/>
    <lineage>
        <taxon>Bacteria</taxon>
        <taxon>Bacillati</taxon>
        <taxon>Bacillota</taxon>
        <taxon>Erysipelotrichia</taxon>
        <taxon>Erysipelotrichales</taxon>
        <taxon>Erysipelotrichaceae</taxon>
        <taxon>Erysipelothrix</taxon>
    </lineage>
</organism>
<keyword evidence="3" id="KW-0238">DNA-binding</keyword>
<evidence type="ECO:0000256" key="2">
    <source>
        <dbReference type="ARBA" id="ARBA00022747"/>
    </source>
</evidence>
<dbReference type="AlphaFoldDB" id="A0A0X8H097"/>
<dbReference type="REBASE" id="137525">
    <property type="entry name" value="S2.EspLV19ORF6505P"/>
</dbReference>
<dbReference type="KEGG" id="erl:AOC36_06520"/>
<evidence type="ECO:0000256" key="3">
    <source>
        <dbReference type="ARBA" id="ARBA00023125"/>
    </source>
</evidence>
<dbReference type="GO" id="GO:0009307">
    <property type="term" value="P:DNA restriction-modification system"/>
    <property type="evidence" value="ECO:0007669"/>
    <property type="project" value="UniProtKB-KW"/>
</dbReference>
<evidence type="ECO:0000313" key="6">
    <source>
        <dbReference type="Proteomes" id="UP000063781"/>
    </source>
</evidence>
<dbReference type="InterPro" id="IPR000055">
    <property type="entry name" value="Restrct_endonuc_typeI_TRD"/>
</dbReference>